<keyword evidence="11" id="KW-0206">Cytoskeleton</keyword>
<evidence type="ECO:0000256" key="2">
    <source>
        <dbReference type="ARBA" id="ARBA00004572"/>
    </source>
</evidence>
<evidence type="ECO:0000256" key="9">
    <source>
        <dbReference type="ARBA" id="ARBA00023128"/>
    </source>
</evidence>
<evidence type="ECO:0000256" key="3">
    <source>
        <dbReference type="ARBA" id="ARBA00004647"/>
    </source>
</evidence>
<dbReference type="GO" id="GO:0008017">
    <property type="term" value="F:microtubule binding"/>
    <property type="evidence" value="ECO:0007669"/>
    <property type="project" value="TreeGrafter"/>
</dbReference>
<protein>
    <submittedName>
        <fullName evidence="13">Uncharacterized protein</fullName>
    </submittedName>
</protein>
<keyword evidence="6" id="KW-1000">Mitochondrion outer membrane</keyword>
<dbReference type="Proteomes" id="UP000694580">
    <property type="component" value="Chromosome 3"/>
</dbReference>
<dbReference type="GO" id="GO:0097431">
    <property type="term" value="C:mitotic spindle pole"/>
    <property type="evidence" value="ECO:0007669"/>
    <property type="project" value="TreeGrafter"/>
</dbReference>
<keyword evidence="10" id="KW-0472">Membrane</keyword>
<keyword evidence="8" id="KW-0175">Coiled coil</keyword>
<dbReference type="GO" id="GO:0005876">
    <property type="term" value="C:spindle microtubule"/>
    <property type="evidence" value="ECO:0007669"/>
    <property type="project" value="TreeGrafter"/>
</dbReference>
<dbReference type="GeneTree" id="ENSGT00950000182992"/>
<dbReference type="PANTHER" id="PTHR16056:SF18">
    <property type="entry name" value="REGULATOR OF MICROTUBULE DYNAMICS PROTEIN 3"/>
    <property type="match status" value="1"/>
</dbReference>
<reference evidence="13" key="2">
    <citation type="submission" date="2025-08" db="UniProtKB">
        <authorList>
            <consortium name="Ensembl"/>
        </authorList>
    </citation>
    <scope>IDENTIFICATION</scope>
</reference>
<keyword evidence="7" id="KW-1133">Transmembrane helix</keyword>
<keyword evidence="12" id="KW-0539">Nucleus</keyword>
<keyword evidence="9" id="KW-0496">Mitochondrion</keyword>
<dbReference type="AlphaFoldDB" id="A0AAY4DC81"/>
<evidence type="ECO:0000256" key="4">
    <source>
        <dbReference type="ARBA" id="ARBA00022490"/>
    </source>
</evidence>
<evidence type="ECO:0000256" key="6">
    <source>
        <dbReference type="ARBA" id="ARBA00022787"/>
    </source>
</evidence>
<evidence type="ECO:0000256" key="11">
    <source>
        <dbReference type="ARBA" id="ARBA00023212"/>
    </source>
</evidence>
<evidence type="ECO:0000256" key="7">
    <source>
        <dbReference type="ARBA" id="ARBA00022989"/>
    </source>
</evidence>
<dbReference type="InterPro" id="IPR049039">
    <property type="entry name" value="RMD1-3_a_helical_rpt"/>
</dbReference>
<reference evidence="13 14" key="1">
    <citation type="submission" date="2020-06" db="EMBL/GenBank/DDBJ databases">
        <authorList>
            <consortium name="Wellcome Sanger Institute Data Sharing"/>
        </authorList>
    </citation>
    <scope>NUCLEOTIDE SEQUENCE [LARGE SCALE GENOMIC DNA]</scope>
</reference>
<dbReference type="GO" id="GO:0005634">
    <property type="term" value="C:nucleus"/>
    <property type="evidence" value="ECO:0007669"/>
    <property type="project" value="UniProtKB-SubCell"/>
</dbReference>
<dbReference type="PANTHER" id="PTHR16056">
    <property type="entry name" value="REGULATOR OF MICROTUBULE DYNAMICS PROTEIN"/>
    <property type="match status" value="1"/>
</dbReference>
<keyword evidence="14" id="KW-1185">Reference proteome</keyword>
<comment type="subcellular location">
    <subcellularLocation>
        <location evidence="3">Cytoplasm</location>
        <location evidence="3">Cytoskeleton</location>
        <location evidence="3">Spindle pole</location>
    </subcellularLocation>
    <subcellularLocation>
        <location evidence="2">Mitochondrion outer membrane</location>
        <topology evidence="2">Single-pass membrane protein</topology>
    </subcellularLocation>
    <subcellularLocation>
        <location evidence="1">Nucleus</location>
    </subcellularLocation>
</comment>
<evidence type="ECO:0000256" key="10">
    <source>
        <dbReference type="ARBA" id="ARBA00023136"/>
    </source>
</evidence>
<keyword evidence="5" id="KW-0812">Transmembrane</keyword>
<dbReference type="Ensembl" id="ENSDCDT00010053266.1">
    <property type="protein sequence ID" value="ENSDCDP00010043210.1"/>
    <property type="gene ID" value="ENSDCDG00010027021.1"/>
</dbReference>
<evidence type="ECO:0000256" key="8">
    <source>
        <dbReference type="ARBA" id="ARBA00023054"/>
    </source>
</evidence>
<name>A0AAY4DC81_9TELE</name>
<keyword evidence="4" id="KW-0963">Cytoplasm</keyword>
<sequence length="325" mass="38101">MRHKAFCHSRCKSSVTPPPTFSHSLNKTFRRSNEMRYRQRNVRFQRRKTVVQSVMSPDWYLPFPIVSRQQNIEPLNQTPTAKSRKSQNKTQEEDLESILQQCDLLHEGDHTGITEAFHLLQHYKKIYSKSPEFLWRLGRSYIDMYYITKDPEEKKSYAINGCNEAKIALMRKRLSAECHRQFAILTSLKIKNSVGPEKIETNYILKQHLDRFFIMDHEDPVCYYLLGCWCYDMSTLNSTENIYVSTVFPHYHKLTSVSHALYNFLKAERLSSGCSLSIKINIAKCYKELGNFAESELARSECVFPSVTRVPRRCRIDRSVFALVI</sequence>
<evidence type="ECO:0000256" key="1">
    <source>
        <dbReference type="ARBA" id="ARBA00004123"/>
    </source>
</evidence>
<dbReference type="Pfam" id="PF21033">
    <property type="entry name" value="RMD1-3"/>
    <property type="match status" value="1"/>
</dbReference>
<proteinExistence type="predicted"/>
<reference evidence="13" key="3">
    <citation type="submission" date="2025-09" db="UniProtKB">
        <authorList>
            <consortium name="Ensembl"/>
        </authorList>
    </citation>
    <scope>IDENTIFICATION</scope>
</reference>
<evidence type="ECO:0000313" key="14">
    <source>
        <dbReference type="Proteomes" id="UP000694580"/>
    </source>
</evidence>
<evidence type="ECO:0000313" key="13">
    <source>
        <dbReference type="Ensembl" id="ENSDCDP00010043210.1"/>
    </source>
</evidence>
<organism evidence="13 14">
    <name type="scientific">Denticeps clupeoides</name>
    <name type="common">denticle herring</name>
    <dbReference type="NCBI Taxonomy" id="299321"/>
    <lineage>
        <taxon>Eukaryota</taxon>
        <taxon>Metazoa</taxon>
        <taxon>Chordata</taxon>
        <taxon>Craniata</taxon>
        <taxon>Vertebrata</taxon>
        <taxon>Euteleostomi</taxon>
        <taxon>Actinopterygii</taxon>
        <taxon>Neopterygii</taxon>
        <taxon>Teleostei</taxon>
        <taxon>Clupei</taxon>
        <taxon>Clupeiformes</taxon>
        <taxon>Denticipitoidei</taxon>
        <taxon>Denticipitidae</taxon>
        <taxon>Denticeps</taxon>
    </lineage>
</organism>
<evidence type="ECO:0000256" key="12">
    <source>
        <dbReference type="ARBA" id="ARBA00023242"/>
    </source>
</evidence>
<evidence type="ECO:0000256" key="5">
    <source>
        <dbReference type="ARBA" id="ARBA00022692"/>
    </source>
</evidence>
<accession>A0AAY4DC81</accession>
<dbReference type="GO" id="GO:0005741">
    <property type="term" value="C:mitochondrial outer membrane"/>
    <property type="evidence" value="ECO:0007669"/>
    <property type="project" value="UniProtKB-SubCell"/>
</dbReference>